<keyword evidence="10" id="KW-1185">Reference proteome</keyword>
<dbReference type="AlphaFoldDB" id="V5G1W4"/>
<dbReference type="eggNOG" id="ENOG502QTEH">
    <property type="taxonomic scope" value="Eukaryota"/>
</dbReference>
<dbReference type="InterPro" id="IPR007219">
    <property type="entry name" value="XnlR_reg_dom"/>
</dbReference>
<dbReference type="OrthoDB" id="25921at2759"/>
<proteinExistence type="predicted"/>
<keyword evidence="3" id="KW-0862">Zinc</keyword>
<comment type="caution">
    <text evidence="9">The sequence shown here is derived from an EMBL/GenBank/DDBJ whole genome shotgun (WGS) entry which is preliminary data.</text>
</comment>
<dbReference type="GO" id="GO:0008270">
    <property type="term" value="F:zinc ion binding"/>
    <property type="evidence" value="ECO:0007669"/>
    <property type="project" value="InterPro"/>
</dbReference>
<evidence type="ECO:0000256" key="4">
    <source>
        <dbReference type="ARBA" id="ARBA00023015"/>
    </source>
</evidence>
<dbReference type="InterPro" id="IPR052202">
    <property type="entry name" value="Yeast_MetPath_Reg"/>
</dbReference>
<name>V5G1W4_BYSSN</name>
<dbReference type="HOGENOM" id="CLU_011881_1_1_1"/>
<evidence type="ECO:0000256" key="7">
    <source>
        <dbReference type="ARBA" id="ARBA00023242"/>
    </source>
</evidence>
<dbReference type="SMART" id="SM00906">
    <property type="entry name" value="Fungal_trans"/>
    <property type="match status" value="1"/>
</dbReference>
<evidence type="ECO:0000313" key="10">
    <source>
        <dbReference type="Proteomes" id="UP000018001"/>
    </source>
</evidence>
<dbReference type="GO" id="GO:0006351">
    <property type="term" value="P:DNA-templated transcription"/>
    <property type="evidence" value="ECO:0007669"/>
    <property type="project" value="InterPro"/>
</dbReference>
<dbReference type="CDD" id="cd12148">
    <property type="entry name" value="fungal_TF_MHR"/>
    <property type="match status" value="1"/>
</dbReference>
<evidence type="ECO:0000256" key="6">
    <source>
        <dbReference type="ARBA" id="ARBA00023163"/>
    </source>
</evidence>
<organism evidence="9 10">
    <name type="scientific">Byssochlamys spectabilis (strain No. 5 / NBRC 109023)</name>
    <name type="common">Paecilomyces variotii</name>
    <dbReference type="NCBI Taxonomy" id="1356009"/>
    <lineage>
        <taxon>Eukaryota</taxon>
        <taxon>Fungi</taxon>
        <taxon>Dikarya</taxon>
        <taxon>Ascomycota</taxon>
        <taxon>Pezizomycotina</taxon>
        <taxon>Eurotiomycetes</taxon>
        <taxon>Eurotiomycetidae</taxon>
        <taxon>Eurotiales</taxon>
        <taxon>Thermoascaceae</taxon>
        <taxon>Paecilomyces</taxon>
    </lineage>
</organism>
<dbReference type="InParanoid" id="V5G1W4"/>
<gene>
    <name evidence="9" type="ORF">PVAR5_4630</name>
</gene>
<dbReference type="GO" id="GO:0000981">
    <property type="term" value="F:DNA-binding transcription factor activity, RNA polymerase II-specific"/>
    <property type="evidence" value="ECO:0007669"/>
    <property type="project" value="TreeGrafter"/>
</dbReference>
<reference evidence="10" key="1">
    <citation type="journal article" date="2014" name="Genome Announc.">
        <title>Draft genome sequence of the formaldehyde-resistant fungus Byssochlamys spectabilis No. 5 (anamorph Paecilomyces variotii No. 5) (NBRC109023).</title>
        <authorList>
            <person name="Oka T."/>
            <person name="Ekino K."/>
            <person name="Fukuda K."/>
            <person name="Nomura Y."/>
        </authorList>
    </citation>
    <scope>NUCLEOTIDE SEQUENCE [LARGE SCALE GENOMIC DNA]</scope>
    <source>
        <strain evidence="10">No. 5 / NBRC 109023</strain>
    </source>
</reference>
<keyword evidence="2" id="KW-0479">Metal-binding</keyword>
<evidence type="ECO:0000313" key="9">
    <source>
        <dbReference type="EMBL" id="GAD95981.1"/>
    </source>
</evidence>
<evidence type="ECO:0000259" key="8">
    <source>
        <dbReference type="SMART" id="SM00906"/>
    </source>
</evidence>
<evidence type="ECO:0000256" key="3">
    <source>
        <dbReference type="ARBA" id="ARBA00022833"/>
    </source>
</evidence>
<feature type="domain" description="Xylanolytic transcriptional activator regulatory" evidence="8">
    <location>
        <begin position="27"/>
        <end position="101"/>
    </location>
</feature>
<dbReference type="Pfam" id="PF04082">
    <property type="entry name" value="Fungal_trans"/>
    <property type="match status" value="1"/>
</dbReference>
<keyword evidence="4" id="KW-0805">Transcription regulation</keyword>
<comment type="subcellular location">
    <subcellularLocation>
        <location evidence="1">Nucleus</location>
    </subcellularLocation>
</comment>
<protein>
    <recommendedName>
        <fullName evidence="8">Xylanolytic transcriptional activator regulatory domain-containing protein</fullName>
    </recommendedName>
</protein>
<sequence>MDGSVDSVRVLVLLALYSLFDPRGIQTWTIVGIITRQAMILSLARRETTFGASSISSVESLHRLYWSVYALDRMVAMSVGQHPGLPGENIDIPLPAVTVDEFASPHRSDISSMLQVSHHVIQLRRLESKILESVHLCDRTKVSSMGSSDRTAIRDNIQYEIDNWYSAGCLIARPDTRNVRIHDTMAWLNARYYQLLLTLYYPCHFNRRARPITNEKLLSFVGKYIHYDHVLLEQRQLPLNYITLCRLVPVSLVLIHCFVCSVDTIFPAKGEVQSCIAILRAFPDDWNYAHSLAQLMTDFALFVSSYESRTASGLVPSRTIPLTRPVSEPSLKSWLEALRKQVVTIGGHIMGRSNCFQYFDEWDEVAQSVLPESHHAPLDYLSDEPPSIQGLLNDQMNTEIEFGFL</sequence>
<accession>V5G1W4</accession>
<dbReference type="Proteomes" id="UP000018001">
    <property type="component" value="Unassembled WGS sequence"/>
</dbReference>
<keyword evidence="6" id="KW-0804">Transcription</keyword>
<dbReference type="GO" id="GO:0043565">
    <property type="term" value="F:sequence-specific DNA binding"/>
    <property type="evidence" value="ECO:0007669"/>
    <property type="project" value="TreeGrafter"/>
</dbReference>
<evidence type="ECO:0000256" key="1">
    <source>
        <dbReference type="ARBA" id="ARBA00004123"/>
    </source>
</evidence>
<dbReference type="GO" id="GO:0005634">
    <property type="term" value="C:nucleus"/>
    <property type="evidence" value="ECO:0007669"/>
    <property type="project" value="UniProtKB-SubCell"/>
</dbReference>
<keyword evidence="7" id="KW-0539">Nucleus</keyword>
<evidence type="ECO:0000256" key="5">
    <source>
        <dbReference type="ARBA" id="ARBA00023125"/>
    </source>
</evidence>
<evidence type="ECO:0000256" key="2">
    <source>
        <dbReference type="ARBA" id="ARBA00022723"/>
    </source>
</evidence>
<dbReference type="EMBL" id="BAUL01000144">
    <property type="protein sequence ID" value="GAD95981.1"/>
    <property type="molecule type" value="Genomic_DNA"/>
</dbReference>
<keyword evidence="5" id="KW-0238">DNA-binding</keyword>
<dbReference type="PANTHER" id="PTHR47782">
    <property type="entry name" value="ZN(II)2CYS6 TRANSCRIPTION FACTOR (EUROFUNG)-RELATED"/>
    <property type="match status" value="1"/>
</dbReference>
<dbReference type="GO" id="GO:0045944">
    <property type="term" value="P:positive regulation of transcription by RNA polymerase II"/>
    <property type="evidence" value="ECO:0007669"/>
    <property type="project" value="TreeGrafter"/>
</dbReference>
<dbReference type="PANTHER" id="PTHR47782:SF7">
    <property type="entry name" value="PROTEIN STB5"/>
    <property type="match status" value="1"/>
</dbReference>